<name>R4MR31_9PROT</name>
<proteinExistence type="predicted"/>
<dbReference type="EMBL" id="KC747109">
    <property type="protein sequence ID" value="AGL33520.1"/>
    <property type="molecule type" value="Genomic_DNA"/>
</dbReference>
<evidence type="ECO:0000259" key="2">
    <source>
        <dbReference type="Pfam" id="PF23678"/>
    </source>
</evidence>
<organism evidence="3">
    <name type="scientific">uncultured Pseudomonadota bacterium</name>
    <dbReference type="NCBI Taxonomy" id="153809"/>
    <lineage>
        <taxon>Bacteria</taxon>
        <taxon>Pseudomonadati</taxon>
        <taxon>Pseudomonadota</taxon>
        <taxon>environmental samples</taxon>
    </lineage>
</organism>
<accession>R4MR31</accession>
<sequence length="369" mass="39933">MHQSASLHLHQRIHPWIAEIGPGRGKRSSLRPRALFSRAPPVRRAGGSMRGVAGLPAGARTLSCNTGKTARGQAMTRLTAKDFAPELLELYDHYVHGRIGRRDFLERAGAFAVGGLGAGAILASLSPDYALAQQVSFTDPDIAPEYVGYPSPKGHGTVRGYLVRPAKAAGPVAGVVVVHENRGLNPYIEDVARRLAKAGFVALAPDGLSSVGGYPGNDDKGRELQQRVDPEKLMNDFFAAVEFLMRREMTTGKVGIVGFCYGGGVANAAAVAYPELAAAVPFYGRQPRAEDVARIRAPLLIHYAENDPRINEGWPAYEAALKAAGKTYEAHVYPGTHHGFHNDSTPRYDEVAARLAWERTLGWFRRHLA</sequence>
<keyword evidence="3" id="KW-0378">Hydrolase</keyword>
<feature type="domain" description="YqhI" evidence="2">
    <location>
        <begin position="75"/>
        <end position="109"/>
    </location>
</feature>
<dbReference type="InterPro" id="IPR057802">
    <property type="entry name" value="YqhI_dom"/>
</dbReference>
<feature type="domain" description="Dienelactone hydrolase" evidence="1">
    <location>
        <begin position="158"/>
        <end position="367"/>
    </location>
</feature>
<dbReference type="PANTHER" id="PTHR46623:SF6">
    <property type="entry name" value="ALPHA_BETA-HYDROLASES SUPERFAMILY PROTEIN"/>
    <property type="match status" value="1"/>
</dbReference>
<dbReference type="GO" id="GO:0016787">
    <property type="term" value="F:hydrolase activity"/>
    <property type="evidence" value="ECO:0007669"/>
    <property type="project" value="UniProtKB-KW"/>
</dbReference>
<dbReference type="InterPro" id="IPR048094">
    <property type="entry name" value="YghX_hydrolase-like"/>
</dbReference>
<dbReference type="Pfam" id="PF23678">
    <property type="entry name" value="YqhI"/>
    <property type="match status" value="1"/>
</dbReference>
<dbReference type="Gene3D" id="3.40.50.1820">
    <property type="entry name" value="alpha/beta hydrolase"/>
    <property type="match status" value="1"/>
</dbReference>
<dbReference type="AlphaFoldDB" id="R4MR31"/>
<dbReference type="NCBIfam" id="NF041440">
    <property type="entry name" value="hydrolase_YghX"/>
    <property type="match status" value="1"/>
</dbReference>
<dbReference type="Pfam" id="PF01738">
    <property type="entry name" value="DLH"/>
    <property type="match status" value="1"/>
</dbReference>
<evidence type="ECO:0000313" key="3">
    <source>
        <dbReference type="EMBL" id="AGL33520.1"/>
    </source>
</evidence>
<reference evidence="3" key="1">
    <citation type="journal article" date="2013" name="PLoS ONE">
        <title>Identification of genes and pathways related to phenol degradation in metagenomic libraries from petroleum refinery wastewater.</title>
        <authorList>
            <person name="Silva C.C."/>
            <person name="Hayden H."/>
            <person name="Sawbridge T."/>
            <person name="Mele P."/>
            <person name="De Paula S.O."/>
            <person name="Silva L.C."/>
            <person name="Vidigal P.M."/>
            <person name="Vicentini R."/>
            <person name="Sousa M.P."/>
            <person name="Torres A.P."/>
            <person name="Santiago V.M."/>
            <person name="Oliveira V.M."/>
        </authorList>
    </citation>
    <scope>NUCLEOTIDE SEQUENCE</scope>
</reference>
<dbReference type="InterPro" id="IPR002925">
    <property type="entry name" value="Dienelactn_hydro"/>
</dbReference>
<dbReference type="InterPro" id="IPR029058">
    <property type="entry name" value="AB_hydrolase_fold"/>
</dbReference>
<dbReference type="InterPro" id="IPR051049">
    <property type="entry name" value="Dienelactone_hydrolase-like"/>
</dbReference>
<dbReference type="SUPFAM" id="SSF53474">
    <property type="entry name" value="alpha/beta-Hydrolases"/>
    <property type="match status" value="1"/>
</dbReference>
<evidence type="ECO:0000259" key="1">
    <source>
        <dbReference type="Pfam" id="PF01738"/>
    </source>
</evidence>
<dbReference type="PANTHER" id="PTHR46623">
    <property type="entry name" value="CARBOXYMETHYLENEBUTENOLIDASE-RELATED"/>
    <property type="match status" value="1"/>
</dbReference>
<protein>
    <submittedName>
        <fullName evidence="3">Dienelactone hydrolase-like enzyme</fullName>
    </submittedName>
</protein>